<comment type="caution">
    <text evidence="2">The sequence shown here is derived from an EMBL/GenBank/DDBJ whole genome shotgun (WGS) entry which is preliminary data.</text>
</comment>
<proteinExistence type="predicted"/>
<organism evidence="2 3">
    <name type="scientific">Gigaspora margarita</name>
    <dbReference type="NCBI Taxonomy" id="4874"/>
    <lineage>
        <taxon>Eukaryota</taxon>
        <taxon>Fungi</taxon>
        <taxon>Fungi incertae sedis</taxon>
        <taxon>Mucoromycota</taxon>
        <taxon>Glomeromycotina</taxon>
        <taxon>Glomeromycetes</taxon>
        <taxon>Diversisporales</taxon>
        <taxon>Gigasporaceae</taxon>
        <taxon>Gigaspora</taxon>
    </lineage>
</organism>
<dbReference type="Proteomes" id="UP000789901">
    <property type="component" value="Unassembled WGS sequence"/>
</dbReference>
<accession>A0ABN7VCF1</accession>
<protein>
    <submittedName>
        <fullName evidence="2">44630_t:CDS:1</fullName>
    </submittedName>
</protein>
<dbReference type="EMBL" id="CAJVQB010011773">
    <property type="protein sequence ID" value="CAG8750294.1"/>
    <property type="molecule type" value="Genomic_DNA"/>
</dbReference>
<evidence type="ECO:0000256" key="1">
    <source>
        <dbReference type="SAM" id="MobiDB-lite"/>
    </source>
</evidence>
<reference evidence="2 3" key="1">
    <citation type="submission" date="2021-06" db="EMBL/GenBank/DDBJ databases">
        <authorList>
            <person name="Kallberg Y."/>
            <person name="Tangrot J."/>
            <person name="Rosling A."/>
        </authorList>
    </citation>
    <scope>NUCLEOTIDE SEQUENCE [LARGE SCALE GENOMIC DNA]</scope>
    <source>
        <strain evidence="2 3">120-4 pot B 10/14</strain>
    </source>
</reference>
<sequence length="130" mass="14952">MSNDYSFYTSLHAYTNDNKYKHHKHNSILNYVPQNTDKIQETEESSIDNEAHETEGLANPTTDPVSYKLFLETIKQNYANCGLNLQIALEKFAERYNAAKAKLIPVLMIFLYDINWNVDLLACVKSSTKI</sequence>
<feature type="region of interest" description="Disordered" evidence="1">
    <location>
        <begin position="39"/>
        <end position="60"/>
    </location>
</feature>
<keyword evidence="3" id="KW-1185">Reference proteome</keyword>
<gene>
    <name evidence="2" type="ORF">GMARGA_LOCUS16310</name>
</gene>
<name>A0ABN7VCF1_GIGMA</name>
<evidence type="ECO:0000313" key="2">
    <source>
        <dbReference type="EMBL" id="CAG8750294.1"/>
    </source>
</evidence>
<evidence type="ECO:0000313" key="3">
    <source>
        <dbReference type="Proteomes" id="UP000789901"/>
    </source>
</evidence>